<proteinExistence type="predicted"/>
<dbReference type="AlphaFoldDB" id="A0A0A9CR78"/>
<reference evidence="1" key="2">
    <citation type="journal article" date="2015" name="Data Brief">
        <title>Shoot transcriptome of the giant reed, Arundo donax.</title>
        <authorList>
            <person name="Barrero R.A."/>
            <person name="Guerrero F.D."/>
            <person name="Moolhuijzen P."/>
            <person name="Goolsby J.A."/>
            <person name="Tidwell J."/>
            <person name="Bellgard S.E."/>
            <person name="Bellgard M.I."/>
        </authorList>
    </citation>
    <scope>NUCLEOTIDE SEQUENCE</scope>
    <source>
        <tissue evidence="1">Shoot tissue taken approximately 20 cm above the soil surface</tissue>
    </source>
</reference>
<name>A0A0A9CR78_ARUDO</name>
<dbReference type="EMBL" id="GBRH01219056">
    <property type="protein sequence ID" value="JAD78839.1"/>
    <property type="molecule type" value="Transcribed_RNA"/>
</dbReference>
<accession>A0A0A9CR78</accession>
<protein>
    <submittedName>
        <fullName evidence="1">Uncharacterized protein</fullName>
    </submittedName>
</protein>
<sequence length="59" mass="6779">MANILKLILDTTDGEPFEYRIYNETTKRKYLPCILKVKTRKKVPFSAGPQAHPFASPIQ</sequence>
<reference evidence="1" key="1">
    <citation type="submission" date="2014-09" db="EMBL/GenBank/DDBJ databases">
        <authorList>
            <person name="Magalhaes I.L.F."/>
            <person name="Oliveira U."/>
            <person name="Santos F.R."/>
            <person name="Vidigal T.H.D.A."/>
            <person name="Brescovit A.D."/>
            <person name="Santos A.J."/>
        </authorList>
    </citation>
    <scope>NUCLEOTIDE SEQUENCE</scope>
    <source>
        <tissue evidence="1">Shoot tissue taken approximately 20 cm above the soil surface</tissue>
    </source>
</reference>
<organism evidence="1">
    <name type="scientific">Arundo donax</name>
    <name type="common">Giant reed</name>
    <name type="synonym">Donax arundinaceus</name>
    <dbReference type="NCBI Taxonomy" id="35708"/>
    <lineage>
        <taxon>Eukaryota</taxon>
        <taxon>Viridiplantae</taxon>
        <taxon>Streptophyta</taxon>
        <taxon>Embryophyta</taxon>
        <taxon>Tracheophyta</taxon>
        <taxon>Spermatophyta</taxon>
        <taxon>Magnoliopsida</taxon>
        <taxon>Liliopsida</taxon>
        <taxon>Poales</taxon>
        <taxon>Poaceae</taxon>
        <taxon>PACMAD clade</taxon>
        <taxon>Arundinoideae</taxon>
        <taxon>Arundineae</taxon>
        <taxon>Arundo</taxon>
    </lineage>
</organism>
<evidence type="ECO:0000313" key="1">
    <source>
        <dbReference type="EMBL" id="JAD78839.1"/>
    </source>
</evidence>